<keyword evidence="1" id="KW-1133">Transmembrane helix</keyword>
<dbReference type="InterPro" id="IPR025618">
    <property type="entry name" value="YtpI"/>
</dbReference>
<keyword evidence="1" id="KW-0472">Membrane</keyword>
<comment type="caution">
    <text evidence="2">The sequence shown here is derived from an EMBL/GenBank/DDBJ whole genome shotgun (WGS) entry which is preliminary data.</text>
</comment>
<protein>
    <recommendedName>
        <fullName evidence="4">YtpI-like protein</fullName>
    </recommendedName>
</protein>
<evidence type="ECO:0000313" key="3">
    <source>
        <dbReference type="Proteomes" id="UP000190188"/>
    </source>
</evidence>
<proteinExistence type="predicted"/>
<gene>
    <name evidence="2" type="ORF">BVG16_00545</name>
</gene>
<feature type="transmembrane region" description="Helical" evidence="1">
    <location>
        <begin position="37"/>
        <end position="61"/>
    </location>
</feature>
<organism evidence="2 3">
    <name type="scientific">Paenibacillus selenitireducens</name>
    <dbReference type="NCBI Taxonomy" id="1324314"/>
    <lineage>
        <taxon>Bacteria</taxon>
        <taxon>Bacillati</taxon>
        <taxon>Bacillota</taxon>
        <taxon>Bacilli</taxon>
        <taxon>Bacillales</taxon>
        <taxon>Paenibacillaceae</taxon>
        <taxon>Paenibacillus</taxon>
    </lineage>
</organism>
<dbReference type="RefSeq" id="WP_078496583.1">
    <property type="nucleotide sequence ID" value="NZ_MSZX01000001.1"/>
</dbReference>
<dbReference type="EMBL" id="MSZX01000001">
    <property type="protein sequence ID" value="OPA80873.1"/>
    <property type="molecule type" value="Genomic_DNA"/>
</dbReference>
<dbReference type="STRING" id="1324314.BVG16_00545"/>
<reference evidence="2 3" key="1">
    <citation type="submission" date="2017-01" db="EMBL/GenBank/DDBJ databases">
        <title>Genome analysis of Paenibacillus selenitrireducens ES3-24.</title>
        <authorList>
            <person name="Xu D."/>
            <person name="Yao R."/>
            <person name="Zheng S."/>
        </authorList>
    </citation>
    <scope>NUCLEOTIDE SEQUENCE [LARGE SCALE GENOMIC DNA]</scope>
    <source>
        <strain evidence="2 3">ES3-24</strain>
    </source>
</reference>
<evidence type="ECO:0000256" key="1">
    <source>
        <dbReference type="SAM" id="Phobius"/>
    </source>
</evidence>
<keyword evidence="3" id="KW-1185">Reference proteome</keyword>
<dbReference type="Proteomes" id="UP000190188">
    <property type="component" value="Unassembled WGS sequence"/>
</dbReference>
<sequence length="101" mass="11109">MMGTILTVLYVLLAIALISSVFHSAKSHRAKDTRQRGIYAARMNISLGSLLILLAVIQLFVFSGSSIRVVVGALFLLLGCFNLYAGFRNYSYFSKMGQKNA</sequence>
<evidence type="ECO:0008006" key="4">
    <source>
        <dbReference type="Google" id="ProtNLM"/>
    </source>
</evidence>
<accession>A0A1T2XMI0</accession>
<feature type="transmembrane region" description="Helical" evidence="1">
    <location>
        <begin position="6"/>
        <end position="25"/>
    </location>
</feature>
<name>A0A1T2XMI0_9BACL</name>
<evidence type="ECO:0000313" key="2">
    <source>
        <dbReference type="EMBL" id="OPA80873.1"/>
    </source>
</evidence>
<dbReference type="Pfam" id="PF14007">
    <property type="entry name" value="YtpI"/>
    <property type="match status" value="1"/>
</dbReference>
<dbReference type="OrthoDB" id="2990512at2"/>
<keyword evidence="1" id="KW-0812">Transmembrane</keyword>
<dbReference type="AlphaFoldDB" id="A0A1T2XMI0"/>
<feature type="transmembrane region" description="Helical" evidence="1">
    <location>
        <begin position="67"/>
        <end position="87"/>
    </location>
</feature>